<name>A0A429XDH9_SIMTE</name>
<evidence type="ECO:0000313" key="3">
    <source>
        <dbReference type="EMBL" id="RST61507.1"/>
    </source>
</evidence>
<dbReference type="Pfam" id="PF12836">
    <property type="entry name" value="HHH_3"/>
    <property type="match status" value="1"/>
</dbReference>
<keyword evidence="1" id="KW-1133">Transmembrane helix</keyword>
<sequence length="206" mass="22256">MIWLEKYKMLLIGGVVTALVVFLFISKPKEELSAGGDAGLPGVMEEKSEKPFEMEEHEVASGPLFVDVKGAVSSPGLYEAKEGDRVLDAIDQAGGLINTADEKQVNFAQKVHDEMIIYIPEKGEVVEEALPAMAAPSSTQAAGKININRADLSELQNLPGVGPAKAQAIIDYREEQGPFKKVEDIQNVSGIGEKTFEKLQESITVN</sequence>
<organism evidence="3 4">
    <name type="scientific">Siminovitchia terrae</name>
    <name type="common">Bacillus terrae</name>
    <dbReference type="NCBI Taxonomy" id="1914933"/>
    <lineage>
        <taxon>Bacteria</taxon>
        <taxon>Bacillati</taxon>
        <taxon>Bacillota</taxon>
        <taxon>Bacilli</taxon>
        <taxon>Bacillales</taxon>
        <taxon>Bacillaceae</taxon>
        <taxon>Siminovitchia</taxon>
    </lineage>
</organism>
<evidence type="ECO:0000256" key="1">
    <source>
        <dbReference type="SAM" id="Phobius"/>
    </source>
</evidence>
<protein>
    <recommendedName>
        <fullName evidence="2">Helix-hairpin-helix DNA-binding motif class 1 domain-containing protein</fullName>
    </recommendedName>
</protein>
<dbReference type="SMART" id="SM00278">
    <property type="entry name" value="HhH1"/>
    <property type="match status" value="2"/>
</dbReference>
<dbReference type="PANTHER" id="PTHR21180:SF32">
    <property type="entry name" value="ENDONUCLEASE_EXONUCLEASE_PHOSPHATASE FAMILY DOMAIN-CONTAINING PROTEIN 1"/>
    <property type="match status" value="1"/>
</dbReference>
<dbReference type="GO" id="GO:0006281">
    <property type="term" value="P:DNA repair"/>
    <property type="evidence" value="ECO:0007669"/>
    <property type="project" value="InterPro"/>
</dbReference>
<gene>
    <name evidence="3" type="ORF">D5F11_001060</name>
</gene>
<dbReference type="InterPro" id="IPR051675">
    <property type="entry name" value="Endo/Exo/Phosphatase_dom_1"/>
</dbReference>
<feature type="domain" description="Helix-hairpin-helix DNA-binding motif class 1" evidence="2">
    <location>
        <begin position="153"/>
        <end position="172"/>
    </location>
</feature>
<proteinExistence type="predicted"/>
<dbReference type="OrthoDB" id="9790239at2"/>
<dbReference type="GO" id="GO:0003677">
    <property type="term" value="F:DNA binding"/>
    <property type="evidence" value="ECO:0007669"/>
    <property type="project" value="InterPro"/>
</dbReference>
<evidence type="ECO:0000313" key="4">
    <source>
        <dbReference type="Proteomes" id="UP000287296"/>
    </source>
</evidence>
<accession>A0A429XDH9</accession>
<dbReference type="RefSeq" id="WP_120114908.1">
    <property type="nucleotide sequence ID" value="NZ_QYTW02000001.1"/>
</dbReference>
<dbReference type="AlphaFoldDB" id="A0A429XDH9"/>
<dbReference type="InterPro" id="IPR004509">
    <property type="entry name" value="Competence_ComEA_HhH"/>
</dbReference>
<feature type="transmembrane region" description="Helical" evidence="1">
    <location>
        <begin position="7"/>
        <end position="25"/>
    </location>
</feature>
<dbReference type="Proteomes" id="UP000287296">
    <property type="component" value="Unassembled WGS sequence"/>
</dbReference>
<dbReference type="NCBIfam" id="TIGR00426">
    <property type="entry name" value="competence protein ComEA helix-hairpin-helix repeat region"/>
    <property type="match status" value="1"/>
</dbReference>
<comment type="caution">
    <text evidence="3">The sequence shown here is derived from an EMBL/GenBank/DDBJ whole genome shotgun (WGS) entry which is preliminary data.</text>
</comment>
<dbReference type="InterPro" id="IPR010994">
    <property type="entry name" value="RuvA_2-like"/>
</dbReference>
<feature type="domain" description="Helix-hairpin-helix DNA-binding motif class 1" evidence="2">
    <location>
        <begin position="183"/>
        <end position="202"/>
    </location>
</feature>
<dbReference type="SUPFAM" id="SSF47781">
    <property type="entry name" value="RuvA domain 2-like"/>
    <property type="match status" value="1"/>
</dbReference>
<dbReference type="GO" id="GO:0015628">
    <property type="term" value="P:protein secretion by the type II secretion system"/>
    <property type="evidence" value="ECO:0007669"/>
    <property type="project" value="TreeGrafter"/>
</dbReference>
<dbReference type="Gene3D" id="1.10.150.280">
    <property type="entry name" value="AF1531-like domain"/>
    <property type="match status" value="1"/>
</dbReference>
<evidence type="ECO:0000259" key="2">
    <source>
        <dbReference type="SMART" id="SM00278"/>
    </source>
</evidence>
<dbReference type="InterPro" id="IPR003583">
    <property type="entry name" value="Hlx-hairpin-Hlx_DNA-bd_motif"/>
</dbReference>
<dbReference type="GO" id="GO:0015627">
    <property type="term" value="C:type II protein secretion system complex"/>
    <property type="evidence" value="ECO:0007669"/>
    <property type="project" value="TreeGrafter"/>
</dbReference>
<keyword evidence="1" id="KW-0812">Transmembrane</keyword>
<dbReference type="Pfam" id="PF10531">
    <property type="entry name" value="SLBB"/>
    <property type="match status" value="1"/>
</dbReference>
<reference evidence="3 4" key="1">
    <citation type="submission" date="2018-12" db="EMBL/GenBank/DDBJ databases">
        <authorList>
            <person name="Sun L."/>
            <person name="Chen Z."/>
        </authorList>
    </citation>
    <scope>NUCLEOTIDE SEQUENCE [LARGE SCALE GENOMIC DNA]</scope>
    <source>
        <strain evidence="3 4">LMG 29736</strain>
    </source>
</reference>
<keyword evidence="1" id="KW-0472">Membrane</keyword>
<dbReference type="EMBL" id="QYTW02000001">
    <property type="protein sequence ID" value="RST61507.1"/>
    <property type="molecule type" value="Genomic_DNA"/>
</dbReference>
<dbReference type="PANTHER" id="PTHR21180">
    <property type="entry name" value="ENDONUCLEASE/EXONUCLEASE/PHOSPHATASE FAMILY DOMAIN-CONTAINING PROTEIN 1"/>
    <property type="match status" value="1"/>
</dbReference>
<dbReference type="InterPro" id="IPR019554">
    <property type="entry name" value="Soluble_ligand-bd"/>
</dbReference>